<protein>
    <recommendedName>
        <fullName evidence="9">Heme haloperoxidase family profile domain-containing protein</fullName>
    </recommendedName>
</protein>
<reference evidence="10 11" key="1">
    <citation type="submission" date="2024-02" db="EMBL/GenBank/DDBJ databases">
        <title>De novo assembly and annotation of 12 fungi associated with fruit tree decline syndrome in Ontario, Canada.</title>
        <authorList>
            <person name="Sulman M."/>
            <person name="Ellouze W."/>
            <person name="Ilyukhin E."/>
        </authorList>
    </citation>
    <scope>NUCLEOTIDE SEQUENCE [LARGE SCALE GENOMIC DNA]</scope>
    <source>
        <strain evidence="10 11">M42-189</strain>
    </source>
</reference>
<dbReference type="Pfam" id="PF01328">
    <property type="entry name" value="Peroxidase_2"/>
    <property type="match status" value="1"/>
</dbReference>
<evidence type="ECO:0000256" key="3">
    <source>
        <dbReference type="ARBA" id="ARBA00022617"/>
    </source>
</evidence>
<dbReference type="PROSITE" id="PS51405">
    <property type="entry name" value="HEME_HALOPEROXIDASE"/>
    <property type="match status" value="1"/>
</dbReference>
<evidence type="ECO:0000313" key="11">
    <source>
        <dbReference type="Proteomes" id="UP001521785"/>
    </source>
</evidence>
<accession>A0ABR3QYM7</accession>
<keyword evidence="2" id="KW-0575">Peroxidase</keyword>
<keyword evidence="5" id="KW-0560">Oxidoreductase</keyword>
<dbReference type="InterPro" id="IPR036851">
    <property type="entry name" value="Chloroperoxidase-like_sf"/>
</dbReference>
<keyword evidence="6" id="KW-0408">Iron</keyword>
<keyword evidence="4" id="KW-0479">Metal-binding</keyword>
<proteinExistence type="inferred from homology"/>
<evidence type="ECO:0000313" key="10">
    <source>
        <dbReference type="EMBL" id="KAL1597118.1"/>
    </source>
</evidence>
<dbReference type="Gene3D" id="1.10.489.10">
    <property type="entry name" value="Chloroperoxidase-like"/>
    <property type="match status" value="1"/>
</dbReference>
<evidence type="ECO:0000256" key="8">
    <source>
        <dbReference type="SAM" id="SignalP"/>
    </source>
</evidence>
<feature type="chain" id="PRO_5047325738" description="Heme haloperoxidase family profile domain-containing protein" evidence="8">
    <location>
        <begin position="20"/>
        <end position="250"/>
    </location>
</feature>
<keyword evidence="8" id="KW-0732">Signal</keyword>
<comment type="caution">
    <text evidence="10">The sequence shown here is derived from an EMBL/GenBank/DDBJ whole genome shotgun (WGS) entry which is preliminary data.</text>
</comment>
<comment type="cofactor">
    <cofactor evidence="1">
        <name>heme b</name>
        <dbReference type="ChEBI" id="CHEBI:60344"/>
    </cofactor>
</comment>
<gene>
    <name evidence="10" type="ORF">SLS60_008700</name>
</gene>
<organism evidence="10 11">
    <name type="scientific">Paraconiothyrium brasiliense</name>
    <dbReference type="NCBI Taxonomy" id="300254"/>
    <lineage>
        <taxon>Eukaryota</taxon>
        <taxon>Fungi</taxon>
        <taxon>Dikarya</taxon>
        <taxon>Ascomycota</taxon>
        <taxon>Pezizomycotina</taxon>
        <taxon>Dothideomycetes</taxon>
        <taxon>Pleosporomycetidae</taxon>
        <taxon>Pleosporales</taxon>
        <taxon>Massarineae</taxon>
        <taxon>Didymosphaeriaceae</taxon>
        <taxon>Paraconiothyrium</taxon>
    </lineage>
</organism>
<name>A0ABR3QYM7_9PLEO</name>
<feature type="signal peptide" evidence="8">
    <location>
        <begin position="1"/>
        <end position="19"/>
    </location>
</feature>
<evidence type="ECO:0000256" key="1">
    <source>
        <dbReference type="ARBA" id="ARBA00001970"/>
    </source>
</evidence>
<evidence type="ECO:0000256" key="6">
    <source>
        <dbReference type="ARBA" id="ARBA00023004"/>
    </source>
</evidence>
<dbReference type="EMBL" id="JAKJXO020000013">
    <property type="protein sequence ID" value="KAL1597118.1"/>
    <property type="molecule type" value="Genomic_DNA"/>
</dbReference>
<dbReference type="SUPFAM" id="SSF47571">
    <property type="entry name" value="Cloroperoxidase"/>
    <property type="match status" value="1"/>
</dbReference>
<keyword evidence="3" id="KW-0349">Heme</keyword>
<evidence type="ECO:0000256" key="2">
    <source>
        <dbReference type="ARBA" id="ARBA00022559"/>
    </source>
</evidence>
<dbReference type="PANTHER" id="PTHR33577">
    <property type="entry name" value="STERIGMATOCYSTIN BIOSYNTHESIS PEROXIDASE STCC-RELATED"/>
    <property type="match status" value="1"/>
</dbReference>
<dbReference type="InterPro" id="IPR000028">
    <property type="entry name" value="Chloroperoxidase"/>
</dbReference>
<evidence type="ECO:0000256" key="5">
    <source>
        <dbReference type="ARBA" id="ARBA00023002"/>
    </source>
</evidence>
<comment type="similarity">
    <text evidence="7">Belongs to the chloroperoxidase family.</text>
</comment>
<evidence type="ECO:0000256" key="7">
    <source>
        <dbReference type="ARBA" id="ARBA00025795"/>
    </source>
</evidence>
<evidence type="ECO:0000259" key="9">
    <source>
        <dbReference type="PROSITE" id="PS51405"/>
    </source>
</evidence>
<sequence length="250" mass="27612">MRSTCLVAAATLVVGLVRGQGAVEDWHPPTTGDANHGYLPHTGKGIQLNDTVHALGVALNIDEEVATNLFGFAITTNPEPNATEFSLENLGRHNVLEHDASLSRADFAITGDSVSFNRTVYDETRSYWKTDTITVQQAADARLARYTTSQATNPDYSMSSLGDQFSAGESVAYLFILGDIATQTAPRKFVEYLFENEKLPTEVGWKRSDHVFTWENLQTGIQMIYNATGTTAEAMQKMRRREIHGGSLRY</sequence>
<evidence type="ECO:0000256" key="4">
    <source>
        <dbReference type="ARBA" id="ARBA00022723"/>
    </source>
</evidence>
<keyword evidence="11" id="KW-1185">Reference proteome</keyword>
<feature type="domain" description="Heme haloperoxidase family profile" evidence="9">
    <location>
        <begin position="8"/>
        <end position="219"/>
    </location>
</feature>
<dbReference type="PANTHER" id="PTHR33577:SF7">
    <property type="entry name" value="HEME HALOPEROXIDASE FAMILY PROFILE DOMAIN-CONTAINING PROTEIN"/>
    <property type="match status" value="1"/>
</dbReference>
<dbReference type="Proteomes" id="UP001521785">
    <property type="component" value="Unassembled WGS sequence"/>
</dbReference>